<dbReference type="InterPro" id="IPR000873">
    <property type="entry name" value="AMP-dep_synth/lig_dom"/>
</dbReference>
<keyword evidence="4" id="KW-0067">ATP-binding</keyword>
<evidence type="ECO:0000259" key="5">
    <source>
        <dbReference type="Pfam" id="PF00501"/>
    </source>
</evidence>
<dbReference type="InterPro" id="IPR042099">
    <property type="entry name" value="ANL_N_sf"/>
</dbReference>
<keyword evidence="3" id="KW-0547">Nucleotide-binding</keyword>
<feature type="domain" description="AMP-binding enzyme C-terminal" evidence="6">
    <location>
        <begin position="386"/>
        <end position="446"/>
    </location>
</feature>
<dbReference type="EC" id="6.2.1.26" evidence="7"/>
<dbReference type="PROSITE" id="PS00455">
    <property type="entry name" value="AMP_BINDING"/>
    <property type="match status" value="1"/>
</dbReference>
<dbReference type="Pfam" id="PF13193">
    <property type="entry name" value="AMP-binding_C"/>
    <property type="match status" value="1"/>
</dbReference>
<dbReference type="PANTHER" id="PTHR43767">
    <property type="entry name" value="LONG-CHAIN-FATTY-ACID--COA LIGASE"/>
    <property type="match status" value="1"/>
</dbReference>
<protein>
    <submittedName>
        <fullName evidence="7">O-succinylbenzoate--CoA ligase</fullName>
        <ecNumber evidence="7">6.2.1.26</ecNumber>
    </submittedName>
</protein>
<dbReference type="NCBIfam" id="TIGR01923">
    <property type="entry name" value="menE"/>
    <property type="match status" value="1"/>
</dbReference>
<dbReference type="Gene3D" id="3.40.50.12780">
    <property type="entry name" value="N-terminal domain of ligase-like"/>
    <property type="match status" value="1"/>
</dbReference>
<dbReference type="Pfam" id="PF00501">
    <property type="entry name" value="AMP-binding"/>
    <property type="match status" value="1"/>
</dbReference>
<evidence type="ECO:0000256" key="4">
    <source>
        <dbReference type="ARBA" id="ARBA00022840"/>
    </source>
</evidence>
<feature type="domain" description="AMP-dependent synthetase/ligase" evidence="5">
    <location>
        <begin position="12"/>
        <end position="334"/>
    </location>
</feature>
<dbReference type="GO" id="GO:0008756">
    <property type="term" value="F:o-succinylbenzoate-CoA ligase activity"/>
    <property type="evidence" value="ECO:0007669"/>
    <property type="project" value="UniProtKB-EC"/>
</dbReference>
<sequence length="479" mass="52320">MASPREFLCPLFRRWQTQPAHPFLVHGTKIWTAADLEFRVRQIVARLQQEGVAEGRRIGLWVEDPVRTVTLLLALWRLRAVACLLSTRLPASGLAAFIRQVGLEGLVVDRPVTAEIPVWPVEVLEAGGKTLECCAPLLTLDQPAAVFFTSGSTGAPKGVLHALGQLVWSARGAQAIFSLKPGDRWLLVLPLYHVGGMGVVMRCLLYGATIVVPERQEPIGAAMARYGVTHASLVHTQLWRLLRAHDGPPPPALRAVLLGGSAVPEALLAEGVGRGWPLHMSYGLTETASLVTVTPSGATPEVLRTAGRVLPYREVRLGHDGTIWVRGAVRFMGYVEAGRLVQPFDPEGWFDTGDLGAWDAQGYLQVTGRRDNQFISGGENIQPETIEAALLQLSGIAQAVVVPVADEEFGQRPAAFVQLAEGAAWAPERWRAQLRAVLPGFMIPVAFWPWPMQTAEGVKVSRAWLEREAAHRWQQKGQP</sequence>
<organism evidence="7">
    <name type="scientific">Rhodothermus marinus</name>
    <name type="common">Rhodothermus obamensis</name>
    <dbReference type="NCBI Taxonomy" id="29549"/>
    <lineage>
        <taxon>Bacteria</taxon>
        <taxon>Pseudomonadati</taxon>
        <taxon>Rhodothermota</taxon>
        <taxon>Rhodothermia</taxon>
        <taxon>Rhodothermales</taxon>
        <taxon>Rhodothermaceae</taxon>
        <taxon>Rhodothermus</taxon>
    </lineage>
</organism>
<accession>A0A7V2F6B2</accession>
<dbReference type="InterPro" id="IPR025110">
    <property type="entry name" value="AMP-bd_C"/>
</dbReference>
<gene>
    <name evidence="7" type="primary">menE</name>
    <name evidence="7" type="ORF">ENO59_01075</name>
</gene>
<dbReference type="AlphaFoldDB" id="A0A7V2F6B2"/>
<dbReference type="PANTHER" id="PTHR43767:SF1">
    <property type="entry name" value="NONRIBOSOMAL PEPTIDE SYNTHASE PES1 (EUROFUNG)-RELATED"/>
    <property type="match status" value="1"/>
</dbReference>
<dbReference type="SUPFAM" id="SSF56801">
    <property type="entry name" value="Acetyl-CoA synthetase-like"/>
    <property type="match status" value="1"/>
</dbReference>
<dbReference type="GO" id="GO:0005524">
    <property type="term" value="F:ATP binding"/>
    <property type="evidence" value="ECO:0007669"/>
    <property type="project" value="UniProtKB-KW"/>
</dbReference>
<dbReference type="EMBL" id="DSGB01000002">
    <property type="protein sequence ID" value="HER95105.1"/>
    <property type="molecule type" value="Genomic_DNA"/>
</dbReference>
<dbReference type="CDD" id="cd17630">
    <property type="entry name" value="OSB_MenE-like"/>
    <property type="match status" value="1"/>
</dbReference>
<dbReference type="GO" id="GO:0009234">
    <property type="term" value="P:menaquinone biosynthetic process"/>
    <property type="evidence" value="ECO:0007669"/>
    <property type="project" value="UniProtKB-KW"/>
</dbReference>
<name>A0A7V2F6B2_RHOMR</name>
<evidence type="ECO:0000256" key="3">
    <source>
        <dbReference type="ARBA" id="ARBA00022741"/>
    </source>
</evidence>
<comment type="caution">
    <text evidence="7">The sequence shown here is derived from an EMBL/GenBank/DDBJ whole genome shotgun (WGS) entry which is preliminary data.</text>
</comment>
<evidence type="ECO:0000256" key="2">
    <source>
        <dbReference type="ARBA" id="ARBA00022598"/>
    </source>
</evidence>
<dbReference type="InterPro" id="IPR050237">
    <property type="entry name" value="ATP-dep_AMP-bd_enzyme"/>
</dbReference>
<evidence type="ECO:0000313" key="7">
    <source>
        <dbReference type="EMBL" id="HER95105.1"/>
    </source>
</evidence>
<keyword evidence="1" id="KW-0474">Menaquinone biosynthesis</keyword>
<proteinExistence type="predicted"/>
<reference evidence="7" key="1">
    <citation type="journal article" date="2020" name="mSystems">
        <title>Genome- and Community-Level Interaction Insights into Carbon Utilization and Element Cycling Functions of Hydrothermarchaeota in Hydrothermal Sediment.</title>
        <authorList>
            <person name="Zhou Z."/>
            <person name="Liu Y."/>
            <person name="Xu W."/>
            <person name="Pan J."/>
            <person name="Luo Z.H."/>
            <person name="Li M."/>
        </authorList>
    </citation>
    <scope>NUCLEOTIDE SEQUENCE [LARGE SCALE GENOMIC DNA]</scope>
    <source>
        <strain evidence="7">SpSt-143</strain>
    </source>
</reference>
<dbReference type="InterPro" id="IPR010192">
    <property type="entry name" value="MenE"/>
</dbReference>
<dbReference type="InterPro" id="IPR020845">
    <property type="entry name" value="AMP-binding_CS"/>
</dbReference>
<dbReference type="InterPro" id="IPR045851">
    <property type="entry name" value="AMP-bd_C_sf"/>
</dbReference>
<evidence type="ECO:0000259" key="6">
    <source>
        <dbReference type="Pfam" id="PF13193"/>
    </source>
</evidence>
<evidence type="ECO:0000256" key="1">
    <source>
        <dbReference type="ARBA" id="ARBA00022428"/>
    </source>
</evidence>
<keyword evidence="2 7" id="KW-0436">Ligase</keyword>
<dbReference type="Gene3D" id="3.30.300.30">
    <property type="match status" value="1"/>
</dbReference>